<keyword evidence="2" id="KW-0645">Protease</keyword>
<feature type="region of interest" description="Disordered" evidence="4">
    <location>
        <begin position="352"/>
        <end position="391"/>
    </location>
</feature>
<evidence type="ECO:0000259" key="5">
    <source>
        <dbReference type="PROSITE" id="PS50600"/>
    </source>
</evidence>
<evidence type="ECO:0000256" key="2">
    <source>
        <dbReference type="ARBA" id="ARBA00022670"/>
    </source>
</evidence>
<dbReference type="EMBL" id="LR999454">
    <property type="protein sequence ID" value="CAE6009065.1"/>
    <property type="molecule type" value="Genomic_DNA"/>
</dbReference>
<dbReference type="SUPFAM" id="SSF54001">
    <property type="entry name" value="Cysteine proteinases"/>
    <property type="match status" value="1"/>
</dbReference>
<feature type="domain" description="Ubiquitin-like protease family profile" evidence="5">
    <location>
        <begin position="699"/>
        <end position="882"/>
    </location>
</feature>
<evidence type="ECO:0000313" key="7">
    <source>
        <dbReference type="Proteomes" id="UP000682877"/>
    </source>
</evidence>
<dbReference type="PANTHER" id="PTHR48449">
    <property type="entry name" value="DUF1985 DOMAIN-CONTAINING PROTEIN"/>
    <property type="match status" value="1"/>
</dbReference>
<keyword evidence="3" id="KW-0378">Hydrolase</keyword>
<gene>
    <name evidence="6" type="ORF">AARE701A_LOCUS9587</name>
</gene>
<dbReference type="InterPro" id="IPR003653">
    <property type="entry name" value="Peptidase_C48_C"/>
</dbReference>
<feature type="compositionally biased region" description="Basic residues" evidence="4">
    <location>
        <begin position="497"/>
        <end position="506"/>
    </location>
</feature>
<sequence length="927" mass="103652">MEEEPLPKRMFCTGFEPSGRHRVNNYFNLRWIENIKQALSDADNERLCNSQFGSLMLMGNHTFSVMFVHYLLSRQLVTNKKYELWWVFAGKPIRYAIEDFALVTGLNCGKTGFKPDRGRGIAVRRGAHLKTALWKSLFGNLAKPTTTWILEKLLLGKKYKDDETRFRLALLLLVDGILCPTCAKTNVSPKHVAMVGDIEVFLKYPWGRESFLKTVVSAKARTARQLVNETCAIQGFSHALVLVTVACCPMIIRSPSVGLNIHDPAVPIRDIVQNVIERSLCINVHNARMVDQTGQARVTSILNEENQEEVLDLSFSDEEDDEEVTHLVQLVHDDHPFEHNTWTGGRDAAAIEAEPSEPVMTEVDGEDVSSEDEEDPRATGTAHNSSQSAADDGRYVSVQALIKETADAVEERYLRLHHIDKMEMKGYIDSAMSDLKKDIAVLIEASGCECKKRMPTEETEPEGFEVPQTGAVGDKEPGSAGSCKSRKKPSQSSVTRSKSKTNKKPRVGGSVTQLPRPEKEPRKKVVEEEAGDAEMSGLEEIAPPTFSVGLTQQAVGGPVLAEENEPAAVYSTKSPAELDAPTFSLGLTQEGVAMRTNKSTGKRKAGVGNPQLPSRHSLRVRDSITKICVDATPIGQGRNKRHRSGKEDDCVDVTRTREIPTAMLFTGDFDPFTPPSKVKVQAFLKQMERSTSYAVAGGMVVDNIEFLQIYEATAFLDESSADMLVKFIQLRRDRTPMLRFDFLPSTFVSELYRQYNRFVRSPDRKMFSFSNVSIAPFITRPKWMHEVDVVYIPMQVERQHWIGLVIDLKTWKLLVLDCNRGRLSDQQISQYLEHLSIMLPYLLARHGINEAAHNPRLDPMSILRPTIPFHCSALGLVGIASIVLLELHAVSSLQTYYRELDDEKIQIAAKQYAIEAFGAFSPTPIAL</sequence>
<feature type="region of interest" description="Disordered" evidence="4">
    <location>
        <begin position="453"/>
        <end position="534"/>
    </location>
</feature>
<dbReference type="PROSITE" id="PS50600">
    <property type="entry name" value="ULP_PROTEASE"/>
    <property type="match status" value="1"/>
</dbReference>
<dbReference type="PANTHER" id="PTHR48449:SF1">
    <property type="entry name" value="DUF1985 DOMAIN-CONTAINING PROTEIN"/>
    <property type="match status" value="1"/>
</dbReference>
<comment type="similarity">
    <text evidence="1">Belongs to the peptidase C48 family.</text>
</comment>
<organism evidence="6 7">
    <name type="scientific">Arabidopsis arenosa</name>
    <name type="common">Sand rock-cress</name>
    <name type="synonym">Cardaminopsis arenosa</name>
    <dbReference type="NCBI Taxonomy" id="38785"/>
    <lineage>
        <taxon>Eukaryota</taxon>
        <taxon>Viridiplantae</taxon>
        <taxon>Streptophyta</taxon>
        <taxon>Embryophyta</taxon>
        <taxon>Tracheophyta</taxon>
        <taxon>Spermatophyta</taxon>
        <taxon>Magnoliopsida</taxon>
        <taxon>eudicotyledons</taxon>
        <taxon>Gunneridae</taxon>
        <taxon>Pentapetalae</taxon>
        <taxon>rosids</taxon>
        <taxon>malvids</taxon>
        <taxon>Brassicales</taxon>
        <taxon>Brassicaceae</taxon>
        <taxon>Camelineae</taxon>
        <taxon>Arabidopsis</taxon>
    </lineage>
</organism>
<keyword evidence="7" id="KW-1185">Reference proteome</keyword>
<dbReference type="GO" id="GO:0006508">
    <property type="term" value="P:proteolysis"/>
    <property type="evidence" value="ECO:0007669"/>
    <property type="project" value="UniProtKB-KW"/>
</dbReference>
<proteinExistence type="inferred from homology"/>
<accession>A0A8S2A258</accession>
<evidence type="ECO:0000256" key="3">
    <source>
        <dbReference type="ARBA" id="ARBA00022801"/>
    </source>
</evidence>
<dbReference type="InterPro" id="IPR015410">
    <property type="entry name" value="DUF1985"/>
</dbReference>
<evidence type="ECO:0000256" key="4">
    <source>
        <dbReference type="SAM" id="MobiDB-lite"/>
    </source>
</evidence>
<protein>
    <recommendedName>
        <fullName evidence="5">Ubiquitin-like protease family profile domain-containing protein</fullName>
    </recommendedName>
</protein>
<evidence type="ECO:0000256" key="1">
    <source>
        <dbReference type="ARBA" id="ARBA00005234"/>
    </source>
</evidence>
<feature type="compositionally biased region" description="Basic and acidic residues" evidence="4">
    <location>
        <begin position="516"/>
        <end position="527"/>
    </location>
</feature>
<dbReference type="InterPro" id="IPR038765">
    <property type="entry name" value="Papain-like_cys_pep_sf"/>
</dbReference>
<dbReference type="Gene3D" id="3.40.395.10">
    <property type="entry name" value="Adenoviral Proteinase, Chain A"/>
    <property type="match status" value="1"/>
</dbReference>
<feature type="compositionally biased region" description="Acidic residues" evidence="4">
    <location>
        <begin position="363"/>
        <end position="375"/>
    </location>
</feature>
<dbReference type="AlphaFoldDB" id="A0A8S2A258"/>
<evidence type="ECO:0000313" key="6">
    <source>
        <dbReference type="EMBL" id="CAE6009065.1"/>
    </source>
</evidence>
<dbReference type="Pfam" id="PF09331">
    <property type="entry name" value="DUF1985"/>
    <property type="match status" value="1"/>
</dbReference>
<name>A0A8S2A258_ARAAE</name>
<dbReference type="Pfam" id="PF02902">
    <property type="entry name" value="Peptidase_C48"/>
    <property type="match status" value="1"/>
</dbReference>
<dbReference type="Proteomes" id="UP000682877">
    <property type="component" value="Chromosome 4"/>
</dbReference>
<dbReference type="GO" id="GO:0008234">
    <property type="term" value="F:cysteine-type peptidase activity"/>
    <property type="evidence" value="ECO:0007669"/>
    <property type="project" value="InterPro"/>
</dbReference>
<reference evidence="6" key="1">
    <citation type="submission" date="2021-01" db="EMBL/GenBank/DDBJ databases">
        <authorList>
            <person name="Bezrukov I."/>
        </authorList>
    </citation>
    <scope>NUCLEOTIDE SEQUENCE</scope>
</reference>